<reference evidence="2" key="1">
    <citation type="submission" date="2022-11" db="UniProtKB">
        <authorList>
            <consortium name="WormBaseParasite"/>
        </authorList>
    </citation>
    <scope>IDENTIFICATION</scope>
</reference>
<name>A0AC35GS98_9BILA</name>
<proteinExistence type="predicted"/>
<dbReference type="Proteomes" id="UP000887580">
    <property type="component" value="Unplaced"/>
</dbReference>
<organism evidence="1 2">
    <name type="scientific">Panagrolaimus sp. PS1159</name>
    <dbReference type="NCBI Taxonomy" id="55785"/>
    <lineage>
        <taxon>Eukaryota</taxon>
        <taxon>Metazoa</taxon>
        <taxon>Ecdysozoa</taxon>
        <taxon>Nematoda</taxon>
        <taxon>Chromadorea</taxon>
        <taxon>Rhabditida</taxon>
        <taxon>Tylenchina</taxon>
        <taxon>Panagrolaimomorpha</taxon>
        <taxon>Panagrolaimoidea</taxon>
        <taxon>Panagrolaimidae</taxon>
        <taxon>Panagrolaimus</taxon>
    </lineage>
</organism>
<protein>
    <submittedName>
        <fullName evidence="2">Gustatory receptor</fullName>
    </submittedName>
</protein>
<accession>A0AC35GS98</accession>
<evidence type="ECO:0000313" key="2">
    <source>
        <dbReference type="WBParaSite" id="PS1159_v2.g8174.t1"/>
    </source>
</evidence>
<sequence length="306" mass="36115">MLISNLAIICIVYSLCEICSSIITIFCDFEDACFHTDFMFLTSFEWIGIIRFATSICNMYAMPALIVERVTATVCFKTYEKLQHFYLMILHLIFHWLMSFLAVYLIVNRKIFNIQKHSIKRFSEIFPFIPLIFVSIFACLLFIFIFFYTDYINHKRYNHSLIYGNTYTLSERYQLCENIRTSSLMKRCAIVCVIFVCLSATFLALQYISKDIRSKLIYKILFKLCASSYAITFIANAFKTNEIWKEKFLDILLRQKHRKIIPHECGPTMPLHDAKIFRTSTGERMLFDSSLEATMYFSQLHNLWNA</sequence>
<evidence type="ECO:0000313" key="1">
    <source>
        <dbReference type="Proteomes" id="UP000887580"/>
    </source>
</evidence>
<dbReference type="WBParaSite" id="PS1159_v2.g8174.t1">
    <property type="protein sequence ID" value="PS1159_v2.g8174.t1"/>
    <property type="gene ID" value="PS1159_v2.g8174"/>
</dbReference>